<dbReference type="AlphaFoldDB" id="A0A4R8RSZ2"/>
<evidence type="ECO:0000256" key="1">
    <source>
        <dbReference type="SAM" id="MobiDB-lite"/>
    </source>
</evidence>
<gene>
    <name evidence="2" type="ORF">CTRI78_v000067</name>
</gene>
<dbReference type="EMBL" id="RYZW01000001">
    <property type="protein sequence ID" value="TDZ75134.1"/>
    <property type="molecule type" value="Genomic_DNA"/>
</dbReference>
<dbReference type="Proteomes" id="UP000295703">
    <property type="component" value="Unassembled WGS sequence"/>
</dbReference>
<organism evidence="2 3">
    <name type="scientific">Colletotrichum trifolii</name>
    <dbReference type="NCBI Taxonomy" id="5466"/>
    <lineage>
        <taxon>Eukaryota</taxon>
        <taxon>Fungi</taxon>
        <taxon>Dikarya</taxon>
        <taxon>Ascomycota</taxon>
        <taxon>Pezizomycotina</taxon>
        <taxon>Sordariomycetes</taxon>
        <taxon>Hypocreomycetidae</taxon>
        <taxon>Glomerellales</taxon>
        <taxon>Glomerellaceae</taxon>
        <taxon>Colletotrichum</taxon>
        <taxon>Colletotrichum orbiculare species complex</taxon>
    </lineage>
</organism>
<comment type="caution">
    <text evidence="2">The sequence shown here is derived from an EMBL/GenBank/DDBJ whole genome shotgun (WGS) entry which is preliminary data.</text>
</comment>
<accession>A0A4R8RSZ2</accession>
<reference evidence="2 3" key="1">
    <citation type="submission" date="2018-12" db="EMBL/GenBank/DDBJ databases">
        <title>Genome sequence and assembly of Colletotrichum trifolii.</title>
        <authorList>
            <person name="Gan P."/>
            <person name="Shirasu K."/>
        </authorList>
    </citation>
    <scope>NUCLEOTIDE SEQUENCE [LARGE SCALE GENOMIC DNA]</scope>
    <source>
        <strain evidence="2 3">543-2</strain>
    </source>
</reference>
<feature type="region of interest" description="Disordered" evidence="1">
    <location>
        <begin position="215"/>
        <end position="248"/>
    </location>
</feature>
<feature type="compositionally biased region" description="Basic and acidic residues" evidence="1">
    <location>
        <begin position="215"/>
        <end position="229"/>
    </location>
</feature>
<evidence type="ECO:0000313" key="2">
    <source>
        <dbReference type="EMBL" id="TDZ75134.1"/>
    </source>
</evidence>
<evidence type="ECO:0000313" key="3">
    <source>
        <dbReference type="Proteomes" id="UP000295703"/>
    </source>
</evidence>
<keyword evidence="3" id="KW-1185">Reference proteome</keyword>
<proteinExistence type="predicted"/>
<name>A0A4R8RSZ2_COLTR</name>
<protein>
    <submittedName>
        <fullName evidence="2">Uncharacterized protein</fullName>
    </submittedName>
</protein>
<sequence length="356" mass="40132">MDTDKPTSLPLRPAIGEAIQDEMKHPVADAKAAIEENPQNEHSNDAFAALNLSLPKLNYSAHPDILQLAGLDFEVDNGGGFTGIKKSGVVGKILLPFQATQASPSRAGRLNVAKRIKTSFAAATRIFHTHEHLSAERHLWFLVFDQLRQRDRSWNFIITAKAESVMLKIVQARKAFLGKGGDSTTADAEFQPFLESIDEYIAVVEPGLKARVDNRDNTEREQRILKRGFESTPDSASNDTKKARANASDIDKELEGKPLEEQVAMLKEKLSKMEKQRDVCNERLMEVSQASMDDSVEWTRIFRDFWREVLPLVNEARDRAGREALAENQLVEFLRSVRLFKAVDWVLGIPQRGRRQ</sequence>